<evidence type="ECO:0000313" key="10">
    <source>
        <dbReference type="EMBL" id="MDC2234415.1"/>
    </source>
</evidence>
<dbReference type="CDD" id="cd00603">
    <property type="entry name" value="IPT_PCSR"/>
    <property type="match status" value="1"/>
</dbReference>
<keyword evidence="1" id="KW-0677">Repeat</keyword>
<dbReference type="InterPro" id="IPR001258">
    <property type="entry name" value="NHL_repeat"/>
</dbReference>
<dbReference type="EMBL" id="JAQNVG010000002">
    <property type="protein sequence ID" value="MDC2234415.1"/>
    <property type="molecule type" value="Genomic_DNA"/>
</dbReference>
<dbReference type="Pfam" id="PF01833">
    <property type="entry name" value="TIG"/>
    <property type="match status" value="1"/>
</dbReference>
<dbReference type="Proteomes" id="UP000460317">
    <property type="component" value="Unassembled WGS sequence"/>
</dbReference>
<dbReference type="EMBL" id="CZAP01000008">
    <property type="protein sequence ID" value="CUP59025.1"/>
    <property type="molecule type" value="Genomic_DNA"/>
</dbReference>
<accession>A0A139K3E5</accession>
<dbReference type="InterPro" id="IPR014756">
    <property type="entry name" value="Ig_E-set"/>
</dbReference>
<evidence type="ECO:0000313" key="14">
    <source>
        <dbReference type="Proteomes" id="UP000440614"/>
    </source>
</evidence>
<dbReference type="InterPro" id="IPR002909">
    <property type="entry name" value="IPT_dom"/>
</dbReference>
<name>A0A139K3E5_BACT4</name>
<dbReference type="EMBL" id="WCRW01000008">
    <property type="protein sequence ID" value="KAB4455376.1"/>
    <property type="molecule type" value="Genomic_DNA"/>
</dbReference>
<reference evidence="8" key="3">
    <citation type="submission" date="2021-02" db="EMBL/GenBank/DDBJ databases">
        <title>Infant gut strain persistence is associated with maternal origin, phylogeny, and functional potential including surface adhesion and iron acquisition.</title>
        <authorList>
            <person name="Lou Y.C."/>
        </authorList>
    </citation>
    <scope>NUCLEOTIDE SEQUENCE</scope>
    <source>
        <strain evidence="8">L3_082_243G1_dasL3_082_243G1_maxbin2.maxbin.015s ta_sub</strain>
    </source>
</reference>
<reference evidence="3 11" key="1">
    <citation type="submission" date="2015-09" db="EMBL/GenBank/DDBJ databases">
        <authorList>
            <consortium name="Pathogen Informatics"/>
        </authorList>
    </citation>
    <scope>NUCLEOTIDE SEQUENCE [LARGE SCALE GENOMIC DNA]</scope>
    <source>
        <strain evidence="3 11">2789STDY5834899</strain>
    </source>
</reference>
<dbReference type="PANTHER" id="PTHR13833:SF71">
    <property type="entry name" value="NHL DOMAIN-CONTAINING PROTEIN"/>
    <property type="match status" value="1"/>
</dbReference>
<dbReference type="Proteomes" id="UP000440614">
    <property type="component" value="Unassembled WGS sequence"/>
</dbReference>
<evidence type="ECO:0000313" key="11">
    <source>
        <dbReference type="Proteomes" id="UP000095576"/>
    </source>
</evidence>
<evidence type="ECO:0000256" key="1">
    <source>
        <dbReference type="ARBA" id="ARBA00022737"/>
    </source>
</evidence>
<dbReference type="Proteomes" id="UP001200544">
    <property type="component" value="Unassembled WGS sequence"/>
</dbReference>
<dbReference type="Proteomes" id="UP001217776">
    <property type="component" value="Unassembled WGS sequence"/>
</dbReference>
<dbReference type="RefSeq" id="WP_008762901.1">
    <property type="nucleotide sequence ID" value="NZ_BAABXH010000001.1"/>
</dbReference>
<dbReference type="SUPFAM" id="SSF81296">
    <property type="entry name" value="E set domains"/>
    <property type="match status" value="1"/>
</dbReference>
<dbReference type="EMBL" id="WCSY01000002">
    <property type="protein sequence ID" value="KAB4315552.1"/>
    <property type="molecule type" value="Genomic_DNA"/>
</dbReference>
<evidence type="ECO:0000313" key="7">
    <source>
        <dbReference type="EMBL" id="KAB4484468.1"/>
    </source>
</evidence>
<dbReference type="GeneID" id="60924478"/>
<dbReference type="Gene3D" id="2.60.40.10">
    <property type="entry name" value="Immunoglobulins"/>
    <property type="match status" value="1"/>
</dbReference>
<evidence type="ECO:0000313" key="6">
    <source>
        <dbReference type="EMBL" id="KAB4455376.1"/>
    </source>
</evidence>
<organism evidence="6 12">
    <name type="scientific">Bacteroides thetaiotaomicron</name>
    <dbReference type="NCBI Taxonomy" id="818"/>
    <lineage>
        <taxon>Bacteria</taxon>
        <taxon>Pseudomonadati</taxon>
        <taxon>Bacteroidota</taxon>
        <taxon>Bacteroidia</taxon>
        <taxon>Bacteroidales</taxon>
        <taxon>Bacteroidaceae</taxon>
        <taxon>Bacteroides</taxon>
    </lineage>
</organism>
<gene>
    <name evidence="3" type="ORF">ERS852511_02593</name>
    <name evidence="6" type="ORF">GAN75_14165</name>
    <name evidence="7" type="ORF">GAN91_07495</name>
    <name evidence="5" type="ORF">GAN93_05745</name>
    <name evidence="4" type="ORF">GAO51_02885</name>
    <name evidence="9" type="ORF">K0H07_13850</name>
    <name evidence="8" type="ORF">KHY35_01180</name>
    <name evidence="10" type="ORF">PO127_01475</name>
</gene>
<evidence type="ECO:0000313" key="8">
    <source>
        <dbReference type="EMBL" id="MBS5409322.1"/>
    </source>
</evidence>
<dbReference type="EMBL" id="WCSB01000003">
    <property type="protein sequence ID" value="KAB4454349.1"/>
    <property type="molecule type" value="Genomic_DNA"/>
</dbReference>
<proteinExistence type="predicted"/>
<evidence type="ECO:0000313" key="5">
    <source>
        <dbReference type="EMBL" id="KAB4454349.1"/>
    </source>
</evidence>
<evidence type="ECO:0000313" key="12">
    <source>
        <dbReference type="Proteomes" id="UP000436825"/>
    </source>
</evidence>
<dbReference type="AlphaFoldDB" id="A0A139K3E5"/>
<dbReference type="EMBL" id="WCRY01000005">
    <property type="protein sequence ID" value="KAB4484468.1"/>
    <property type="molecule type" value="Genomic_DNA"/>
</dbReference>
<evidence type="ECO:0000313" key="3">
    <source>
        <dbReference type="EMBL" id="CUP59025.1"/>
    </source>
</evidence>
<dbReference type="InterPro" id="IPR013783">
    <property type="entry name" value="Ig-like_fold"/>
</dbReference>
<reference evidence="10" key="5">
    <citation type="submission" date="2022-10" db="EMBL/GenBank/DDBJ databases">
        <title>Human gut microbiome strain richness.</title>
        <authorList>
            <person name="Chen-Liaw A."/>
        </authorList>
    </citation>
    <scope>NUCLEOTIDE SEQUENCE</scope>
    <source>
        <strain evidence="10">1001283st1_A3_1001283B150304_161114</strain>
    </source>
</reference>
<protein>
    <submittedName>
        <fullName evidence="8">IPT/TIG domain-containing protein</fullName>
    </submittedName>
    <submittedName>
        <fullName evidence="3">IPT/TIG domain./NHL repeat</fullName>
    </submittedName>
    <submittedName>
        <fullName evidence="6">Phospholipase</fullName>
    </submittedName>
</protein>
<evidence type="ECO:0000313" key="15">
    <source>
        <dbReference type="Proteomes" id="UP000460317"/>
    </source>
</evidence>
<sequence>MKKEHMKKQYPHWCGVLLLYLMACISSCQDDKISSSGYDPSKPVVFTDFSPSQGSLRTQLHIYGENFGNDPSKIYITVGGRTTTTIGCNNNEIYCMIPPKAFDGNIKISIESADGTSSPIEYEFERRFQYVSQTSVGTLVGNEDEQGNSSDVDGDFENARFGNAEWLLMDTFGIQKCLIVNGFKGPIRRINLETQEVSTLMTEGQGLFGGMYYMCFDATGDTLFVSDDHGQSNKDRREIAYLLRSEDFRRARPYVYDRTGYSCAYQPLTKTLYYTVYWQGTIDKAVFDPTTQGMVAKEVFPTYESRNEHAYLTVHPEGKYMYITGANCLYKSMFNPETKEFQKPTMFAGSEGASDWVDSPGTSGRFVWPYQGTFVKNKDYIEAGKSDIYDFYLCDRNGHCIRKITPDGIISTYAGRGSVSSDGRVNGYIDGELRTEARFDSPCGIAYDEETQTFYIADRENHRIRTISVE</sequence>
<dbReference type="DNASU" id="1071800"/>
<dbReference type="EMBL" id="JAHYQA010000007">
    <property type="protein sequence ID" value="MCE9238226.1"/>
    <property type="molecule type" value="Genomic_DNA"/>
</dbReference>
<dbReference type="InterPro" id="IPR011042">
    <property type="entry name" value="6-blade_b-propeller_TolB-like"/>
</dbReference>
<evidence type="ECO:0000259" key="2">
    <source>
        <dbReference type="Pfam" id="PF01833"/>
    </source>
</evidence>
<reference evidence="9" key="4">
    <citation type="submission" date="2021-07" db="EMBL/GenBank/DDBJ databases">
        <title>Comparative genomics of Bacteroides fragilis group isolates reveals species-dependent resistance mechanisms and validates clinical tools for resistance prediction.</title>
        <authorList>
            <person name="Wallace M.J."/>
            <person name="Jean S."/>
            <person name="Wallace M.A."/>
            <person name="Carey-Ann B.D."/>
            <person name="Dantas G."/>
        </authorList>
    </citation>
    <scope>NUCLEOTIDE SEQUENCE</scope>
    <source>
        <strain evidence="9">BJH_160</strain>
    </source>
</reference>
<dbReference type="PATRIC" id="fig|818.29.peg.3585"/>
<evidence type="ECO:0000313" key="9">
    <source>
        <dbReference type="EMBL" id="MCE9238226.1"/>
    </source>
</evidence>
<dbReference type="Pfam" id="PF01436">
    <property type="entry name" value="NHL"/>
    <property type="match status" value="1"/>
</dbReference>
<evidence type="ECO:0000313" key="4">
    <source>
        <dbReference type="EMBL" id="KAB4315552.1"/>
    </source>
</evidence>
<dbReference type="Gene3D" id="2.120.10.30">
    <property type="entry name" value="TolB, C-terminal domain"/>
    <property type="match status" value="1"/>
</dbReference>
<feature type="domain" description="IPT/TIG" evidence="2">
    <location>
        <begin position="45"/>
        <end position="123"/>
    </location>
</feature>
<dbReference type="PANTHER" id="PTHR13833">
    <property type="match status" value="1"/>
</dbReference>
<dbReference type="EMBL" id="JAGZEE010000001">
    <property type="protein sequence ID" value="MBS5409322.1"/>
    <property type="molecule type" value="Genomic_DNA"/>
</dbReference>
<dbReference type="Proteomes" id="UP000095576">
    <property type="component" value="Unassembled WGS sequence"/>
</dbReference>
<dbReference type="Proteomes" id="UP000436858">
    <property type="component" value="Unassembled WGS sequence"/>
</dbReference>
<reference evidence="12 13" key="2">
    <citation type="journal article" date="2019" name="Nat. Med.">
        <title>A library of human gut bacterial isolates paired with longitudinal multiomics data enables mechanistic microbiome research.</title>
        <authorList>
            <person name="Poyet M."/>
            <person name="Groussin M."/>
            <person name="Gibbons S.M."/>
            <person name="Avila-Pacheco J."/>
            <person name="Jiang X."/>
            <person name="Kearney S.M."/>
            <person name="Perrotta A.R."/>
            <person name="Berdy B."/>
            <person name="Zhao S."/>
            <person name="Lieberman T.D."/>
            <person name="Swanson P.K."/>
            <person name="Smith M."/>
            <person name="Roesemann S."/>
            <person name="Alexander J.E."/>
            <person name="Rich S.A."/>
            <person name="Livny J."/>
            <person name="Vlamakis H."/>
            <person name="Clish C."/>
            <person name="Bullock K."/>
            <person name="Deik A."/>
            <person name="Scott J."/>
            <person name="Pierce K.A."/>
            <person name="Xavier R.J."/>
            <person name="Alm E.J."/>
        </authorList>
    </citation>
    <scope>NUCLEOTIDE SEQUENCE [LARGE SCALE GENOMIC DNA]</scope>
    <source>
        <strain evidence="6 12">BIOML-A160</strain>
        <strain evidence="7 13">BIOML-A162</strain>
        <strain evidence="5 15">BIOML-A165</strain>
        <strain evidence="4 14">BIOML-A188</strain>
    </source>
</reference>
<dbReference type="Proteomes" id="UP000436825">
    <property type="component" value="Unassembled WGS sequence"/>
</dbReference>
<dbReference type="Proteomes" id="UP000782901">
    <property type="component" value="Unassembled WGS sequence"/>
</dbReference>
<evidence type="ECO:0000313" key="13">
    <source>
        <dbReference type="Proteomes" id="UP000436858"/>
    </source>
</evidence>
<dbReference type="SUPFAM" id="SSF63825">
    <property type="entry name" value="YWTD domain"/>
    <property type="match status" value="1"/>
</dbReference>